<proteinExistence type="predicted"/>
<sequence>MALPQGPASNYPGGFNNVTIRNVPITQSHPGQVYWVSNTTTVLPGQVGGSDGNPGTFNAPFSTLEYAITRCTANRGDIIFIKPGHAETISSATALAFDVAGVAIVGLGAGTKRPTFTLGTAATTTIAVSADNVSISNCRFIGNFLSITSCFTVAAAAYFTIDNCAFTDTSAILGFLSVVKTTVSTNSDFLQVSNCFIKSDATTKSVAPIVVLNTMTGLTLSDNVVVQTVAQNNVSQFLSHAALVMTAALISGNKIYSVNTDSATGAFLVTTSATTGSGIIQNNVVRGLDVAAALMITAAAVQYGLFNNLYIGDVGFSGFVLPAIGTD</sequence>
<dbReference type="EMBL" id="LR796302">
    <property type="protein sequence ID" value="CAB4135398.1"/>
    <property type="molecule type" value="Genomic_DNA"/>
</dbReference>
<accession>A0A6J5MT61</accession>
<dbReference type="EMBL" id="LR797261">
    <property type="protein sequence ID" value="CAB4198225.1"/>
    <property type="molecule type" value="Genomic_DNA"/>
</dbReference>
<keyword evidence="2" id="KW-0946">Virion</keyword>
<dbReference type="GO" id="GO:0044423">
    <property type="term" value="C:virion component"/>
    <property type="evidence" value="ECO:0007669"/>
    <property type="project" value="UniProtKB-KW"/>
</dbReference>
<evidence type="ECO:0000313" key="5">
    <source>
        <dbReference type="EMBL" id="CAB4170007.1"/>
    </source>
</evidence>
<dbReference type="InterPro" id="IPR011050">
    <property type="entry name" value="Pectin_lyase_fold/virulence"/>
</dbReference>
<dbReference type="EMBL" id="LR796855">
    <property type="protein sequence ID" value="CAB4170007.1"/>
    <property type="molecule type" value="Genomic_DNA"/>
</dbReference>
<reference evidence="4" key="1">
    <citation type="submission" date="2020-04" db="EMBL/GenBank/DDBJ databases">
        <authorList>
            <person name="Chiriac C."/>
            <person name="Salcher M."/>
            <person name="Ghai R."/>
            <person name="Kavagutti S V."/>
        </authorList>
    </citation>
    <scope>NUCLEOTIDE SEQUENCE</scope>
</reference>
<dbReference type="GO" id="GO:0019058">
    <property type="term" value="P:viral life cycle"/>
    <property type="evidence" value="ECO:0007669"/>
    <property type="project" value="UniProtKB-ARBA"/>
</dbReference>
<dbReference type="GO" id="GO:0051701">
    <property type="term" value="P:biological process involved in interaction with host"/>
    <property type="evidence" value="ECO:0007669"/>
    <property type="project" value="UniProtKB-ARBA"/>
</dbReference>
<name>A0A6J5MT61_9CAUD</name>
<dbReference type="InterPro" id="IPR012334">
    <property type="entry name" value="Pectin_lyas_fold"/>
</dbReference>
<organism evidence="4">
    <name type="scientific">uncultured Caudovirales phage</name>
    <dbReference type="NCBI Taxonomy" id="2100421"/>
    <lineage>
        <taxon>Viruses</taxon>
        <taxon>Duplodnaviria</taxon>
        <taxon>Heunggongvirae</taxon>
        <taxon>Uroviricota</taxon>
        <taxon>Caudoviricetes</taxon>
        <taxon>Peduoviridae</taxon>
        <taxon>Maltschvirus</taxon>
        <taxon>Maltschvirus maltsch</taxon>
    </lineage>
</organism>
<protein>
    <submittedName>
        <fullName evidence="4">Uncharacterized protein</fullName>
    </submittedName>
</protein>
<comment type="subcellular location">
    <subcellularLocation>
        <location evidence="1">Virion</location>
    </subcellularLocation>
</comment>
<dbReference type="Gene3D" id="2.160.20.10">
    <property type="entry name" value="Single-stranded right-handed beta-helix, Pectin lyase-like"/>
    <property type="match status" value="1"/>
</dbReference>
<gene>
    <name evidence="6" type="ORF">UFOVP1078_5</name>
    <name evidence="7" type="ORF">UFOVP1317_58</name>
    <name evidence="8" type="ORF">UFOVP1429_53</name>
    <name evidence="3" type="ORF">UFOVP289_16</name>
    <name evidence="4" type="ORF">UFOVP547_31</name>
    <name evidence="5" type="ORF">UFOVP900_38</name>
</gene>
<evidence type="ECO:0000313" key="7">
    <source>
        <dbReference type="EMBL" id="CAB4198225.1"/>
    </source>
</evidence>
<dbReference type="EMBL" id="LR797044">
    <property type="protein sequence ID" value="CAB4182445.1"/>
    <property type="molecule type" value="Genomic_DNA"/>
</dbReference>
<evidence type="ECO:0000256" key="1">
    <source>
        <dbReference type="ARBA" id="ARBA00004328"/>
    </source>
</evidence>
<evidence type="ECO:0000313" key="8">
    <source>
        <dbReference type="EMBL" id="CAB4210873.1"/>
    </source>
</evidence>
<dbReference type="SUPFAM" id="SSF51126">
    <property type="entry name" value="Pectin lyase-like"/>
    <property type="match status" value="1"/>
</dbReference>
<evidence type="ECO:0000313" key="6">
    <source>
        <dbReference type="EMBL" id="CAB4182445.1"/>
    </source>
</evidence>
<evidence type="ECO:0000256" key="2">
    <source>
        <dbReference type="ARBA" id="ARBA00022844"/>
    </source>
</evidence>
<dbReference type="EMBL" id="LR797373">
    <property type="protein sequence ID" value="CAB4210873.1"/>
    <property type="molecule type" value="Genomic_DNA"/>
</dbReference>
<evidence type="ECO:0000313" key="4">
    <source>
        <dbReference type="EMBL" id="CAB4150054.1"/>
    </source>
</evidence>
<dbReference type="EMBL" id="LR796533">
    <property type="protein sequence ID" value="CAB4150054.1"/>
    <property type="molecule type" value="Genomic_DNA"/>
</dbReference>
<evidence type="ECO:0000313" key="3">
    <source>
        <dbReference type="EMBL" id="CAB4135398.1"/>
    </source>
</evidence>